<evidence type="ECO:0000256" key="2">
    <source>
        <dbReference type="PIRSR" id="PIRSR613078-2"/>
    </source>
</evidence>
<name>A0A7S2J1X4_9DINO</name>
<proteinExistence type="predicted"/>
<gene>
    <name evidence="4" type="ORF">AAND1436_LOCUS46166</name>
</gene>
<feature type="region of interest" description="Disordered" evidence="3">
    <location>
        <begin position="365"/>
        <end position="393"/>
    </location>
</feature>
<feature type="binding site" evidence="2">
    <location>
        <begin position="145"/>
        <end position="152"/>
    </location>
    <ligand>
        <name>substrate</name>
    </ligand>
</feature>
<evidence type="ECO:0000313" key="4">
    <source>
        <dbReference type="EMBL" id="CAD9535219.1"/>
    </source>
</evidence>
<reference evidence="4" key="1">
    <citation type="submission" date="2021-01" db="EMBL/GenBank/DDBJ databases">
        <authorList>
            <person name="Corre E."/>
            <person name="Pelletier E."/>
            <person name="Niang G."/>
            <person name="Scheremetjew M."/>
            <person name="Finn R."/>
            <person name="Kale V."/>
            <person name="Holt S."/>
            <person name="Cochrane G."/>
            <person name="Meng A."/>
            <person name="Brown T."/>
            <person name="Cohen L."/>
        </authorList>
    </citation>
    <scope>NUCLEOTIDE SEQUENCE</scope>
    <source>
        <strain evidence="4">CCMP2222</strain>
    </source>
</reference>
<dbReference type="CDD" id="cd07067">
    <property type="entry name" value="HP_PGM_like"/>
    <property type="match status" value="1"/>
</dbReference>
<feature type="active site" description="Proton donor/acceptor" evidence="1">
    <location>
        <position position="230"/>
    </location>
</feature>
<feature type="binding site" evidence="2">
    <location>
        <position position="201"/>
    </location>
    <ligand>
        <name>substrate</name>
    </ligand>
</feature>
<dbReference type="EMBL" id="HBGQ01096659">
    <property type="protein sequence ID" value="CAD9535219.1"/>
    <property type="molecule type" value="Transcribed_RNA"/>
</dbReference>
<dbReference type="SMART" id="SM00855">
    <property type="entry name" value="PGAM"/>
    <property type="match status" value="1"/>
</dbReference>
<evidence type="ECO:0000256" key="1">
    <source>
        <dbReference type="PIRSR" id="PIRSR613078-1"/>
    </source>
</evidence>
<dbReference type="Gene3D" id="3.40.50.1240">
    <property type="entry name" value="Phosphoglycerate mutase-like"/>
    <property type="match status" value="1"/>
</dbReference>
<accession>A0A7S2J1X4</accession>
<dbReference type="InterPro" id="IPR052765">
    <property type="entry name" value="PGM-Related"/>
</dbReference>
<evidence type="ECO:0000256" key="3">
    <source>
        <dbReference type="SAM" id="MobiDB-lite"/>
    </source>
</evidence>
<feature type="compositionally biased region" description="Basic and acidic residues" evidence="3">
    <location>
        <begin position="384"/>
        <end position="393"/>
    </location>
</feature>
<dbReference type="InterPro" id="IPR013078">
    <property type="entry name" value="His_Pase_superF_clade-1"/>
</dbReference>
<feature type="binding site" evidence="2">
    <location>
        <begin position="230"/>
        <end position="233"/>
    </location>
    <ligand>
        <name>substrate</name>
    </ligand>
</feature>
<sequence length="393" mass="44992">MEEQFCKVLEECDMPDCRERLSKLGVTKQSDINYLKDEDLKEAGLNLVQIRKLQYFAMDVQILKVPDVKEGTSDLVDNSEEPVHEAPPEPISRGISGTNWARVSVDGSYIEVAPLDRQTTSTRRRGSGFWEQQLRGRPMRLIFIRHGESEANVDRTITTHVPDHMLHLTENGRQQALDAGKRLRSLLGDESVKFTVSPYIRTRETLNGILQAWGTAGSDFPVREDVRIREQEYGNFDDPDIHSLHKEKRQFGAFYYRFPSGESPADCYDRASLFLESMYRSWNDNRSENQVVVCHGMMILVTLMRLLRLPIEEFDNMDSLKNCEFVVLERPIEDAKYSIAFTWAAGQQKDYRGLRRKLKTDRPSIPIWNGDPEAPLLTSSASAAHRESTTSTA</sequence>
<organism evidence="4">
    <name type="scientific">Alexandrium andersonii</name>
    <dbReference type="NCBI Taxonomy" id="327968"/>
    <lineage>
        <taxon>Eukaryota</taxon>
        <taxon>Sar</taxon>
        <taxon>Alveolata</taxon>
        <taxon>Dinophyceae</taxon>
        <taxon>Gonyaulacales</taxon>
        <taxon>Pyrocystaceae</taxon>
        <taxon>Alexandrium</taxon>
    </lineage>
</organism>
<dbReference type="Pfam" id="PF00300">
    <property type="entry name" value="His_Phos_1"/>
    <property type="match status" value="1"/>
</dbReference>
<dbReference type="AlphaFoldDB" id="A0A7S2J1X4"/>
<dbReference type="InterPro" id="IPR029033">
    <property type="entry name" value="His_PPase_superfam"/>
</dbReference>
<dbReference type="PANTHER" id="PTHR46192">
    <property type="entry name" value="BROAD-RANGE ACID PHOSPHATASE DET1"/>
    <property type="match status" value="1"/>
</dbReference>
<feature type="active site" description="Tele-phosphohistidine intermediate" evidence="1">
    <location>
        <position position="146"/>
    </location>
</feature>
<protein>
    <submittedName>
        <fullName evidence="4">Uncharacterized protein</fullName>
    </submittedName>
</protein>
<dbReference type="SUPFAM" id="SSF53254">
    <property type="entry name" value="Phosphoglycerate mutase-like"/>
    <property type="match status" value="1"/>
</dbReference>
<feature type="region of interest" description="Disordered" evidence="3">
    <location>
        <begin position="72"/>
        <end position="95"/>
    </location>
</feature>